<feature type="compositionally biased region" description="Polar residues" evidence="6">
    <location>
        <begin position="127"/>
        <end position="142"/>
    </location>
</feature>
<dbReference type="EMBL" id="CM004398">
    <property type="protein sequence ID" value="OAY35323.1"/>
    <property type="molecule type" value="Genomic_DNA"/>
</dbReference>
<dbReference type="SUPFAM" id="SSF57959">
    <property type="entry name" value="Leucine zipper domain"/>
    <property type="match status" value="1"/>
</dbReference>
<dbReference type="InterPro" id="IPR052483">
    <property type="entry name" value="bZIP_transcription_regulators"/>
</dbReference>
<dbReference type="Proteomes" id="UP000091857">
    <property type="component" value="Chromosome 12"/>
</dbReference>
<name>A0A2C9UWX0_MANES</name>
<comment type="subunit">
    <text evidence="5">Forms heterodimers with BZIP18, BZIP43 and VIP1/BZIP51.</text>
</comment>
<dbReference type="OMA" id="DTHIENE"/>
<dbReference type="STRING" id="3983.A0A2C9UWX0"/>
<evidence type="ECO:0000256" key="1">
    <source>
        <dbReference type="ARBA" id="ARBA00004123"/>
    </source>
</evidence>
<protein>
    <recommendedName>
        <fullName evidence="7">BZIP domain-containing protein</fullName>
    </recommendedName>
</protein>
<dbReference type="Gene3D" id="1.20.5.170">
    <property type="match status" value="1"/>
</dbReference>
<feature type="compositionally biased region" description="Basic and acidic residues" evidence="6">
    <location>
        <begin position="143"/>
        <end position="164"/>
    </location>
</feature>
<feature type="compositionally biased region" description="Basic residues" evidence="6">
    <location>
        <begin position="90"/>
        <end position="100"/>
    </location>
</feature>
<keyword evidence="2" id="KW-0805">Transcription regulation</keyword>
<dbReference type="InterPro" id="IPR004827">
    <property type="entry name" value="bZIP"/>
</dbReference>
<dbReference type="Pfam" id="PF07716">
    <property type="entry name" value="bZIP_2"/>
    <property type="match status" value="1"/>
</dbReference>
<dbReference type="PROSITE" id="PS50217">
    <property type="entry name" value="BZIP"/>
    <property type="match status" value="1"/>
</dbReference>
<feature type="domain" description="BZIP" evidence="7">
    <location>
        <begin position="192"/>
        <end position="244"/>
    </location>
</feature>
<dbReference type="SMR" id="A0A2C9UWX0"/>
<reference evidence="9" key="1">
    <citation type="journal article" date="2016" name="Nat. Biotechnol.">
        <title>Sequencing wild and cultivated cassava and related species reveals extensive interspecific hybridization and genetic diversity.</title>
        <authorList>
            <person name="Bredeson J.V."/>
            <person name="Lyons J.B."/>
            <person name="Prochnik S.E."/>
            <person name="Wu G.A."/>
            <person name="Ha C.M."/>
            <person name="Edsinger-Gonzales E."/>
            <person name="Grimwood J."/>
            <person name="Schmutz J."/>
            <person name="Rabbi I.Y."/>
            <person name="Egesi C."/>
            <person name="Nauluvula P."/>
            <person name="Lebot V."/>
            <person name="Ndunguru J."/>
            <person name="Mkamilo G."/>
            <person name="Bart R.S."/>
            <person name="Setter T.L."/>
            <person name="Gleadow R.M."/>
            <person name="Kulakow P."/>
            <person name="Ferguson M.E."/>
            <person name="Rounsley S."/>
            <person name="Rokhsar D.S."/>
        </authorList>
    </citation>
    <scope>NUCLEOTIDE SEQUENCE [LARGE SCALE GENOMIC DNA]</scope>
    <source>
        <strain evidence="9">cv. AM560-2</strain>
    </source>
</reference>
<proteinExistence type="predicted"/>
<dbReference type="PANTHER" id="PTHR46391">
    <property type="entry name" value="BASIC LEUCINE ZIPPER 34"/>
    <property type="match status" value="1"/>
</dbReference>
<gene>
    <name evidence="8" type="ORF">MANES_12G091500v8</name>
</gene>
<dbReference type="InterPro" id="IPR046347">
    <property type="entry name" value="bZIP_sf"/>
</dbReference>
<feature type="compositionally biased region" description="Polar residues" evidence="6">
    <location>
        <begin position="167"/>
        <end position="188"/>
    </location>
</feature>
<organism evidence="8 9">
    <name type="scientific">Manihot esculenta</name>
    <name type="common">Cassava</name>
    <name type="synonym">Jatropha manihot</name>
    <dbReference type="NCBI Taxonomy" id="3983"/>
    <lineage>
        <taxon>Eukaryota</taxon>
        <taxon>Viridiplantae</taxon>
        <taxon>Streptophyta</taxon>
        <taxon>Embryophyta</taxon>
        <taxon>Tracheophyta</taxon>
        <taxon>Spermatophyta</taxon>
        <taxon>Magnoliopsida</taxon>
        <taxon>eudicotyledons</taxon>
        <taxon>Gunneridae</taxon>
        <taxon>Pentapetalae</taxon>
        <taxon>rosids</taxon>
        <taxon>fabids</taxon>
        <taxon>Malpighiales</taxon>
        <taxon>Euphorbiaceae</taxon>
        <taxon>Crotonoideae</taxon>
        <taxon>Manihoteae</taxon>
        <taxon>Manihot</taxon>
    </lineage>
</organism>
<evidence type="ECO:0000256" key="3">
    <source>
        <dbReference type="ARBA" id="ARBA00023163"/>
    </source>
</evidence>
<dbReference type="InterPro" id="IPR044759">
    <property type="entry name" value="bZIP_RF2"/>
</dbReference>
<evidence type="ECO:0000259" key="7">
    <source>
        <dbReference type="PROSITE" id="PS50217"/>
    </source>
</evidence>
<accession>A0A2C9UWX0</accession>
<dbReference type="OrthoDB" id="1435597at2759"/>
<dbReference type="SMART" id="SM00338">
    <property type="entry name" value="BRLZ"/>
    <property type="match status" value="1"/>
</dbReference>
<feature type="region of interest" description="Disordered" evidence="6">
    <location>
        <begin position="127"/>
        <end position="195"/>
    </location>
</feature>
<evidence type="ECO:0000313" key="9">
    <source>
        <dbReference type="Proteomes" id="UP000091857"/>
    </source>
</evidence>
<dbReference type="GO" id="GO:0045893">
    <property type="term" value="P:positive regulation of DNA-templated transcription"/>
    <property type="evidence" value="ECO:0000318"/>
    <property type="project" value="GO_Central"/>
</dbReference>
<evidence type="ECO:0000256" key="5">
    <source>
        <dbReference type="ARBA" id="ARBA00066000"/>
    </source>
</evidence>
<dbReference type="PANTHER" id="PTHR46391:SF20">
    <property type="entry name" value="BASIC LEUCINE ZIPPER 61"/>
    <property type="match status" value="1"/>
</dbReference>
<comment type="subcellular location">
    <subcellularLocation>
        <location evidence="1">Nucleus</location>
    </subcellularLocation>
</comment>
<dbReference type="GO" id="GO:0003700">
    <property type="term" value="F:DNA-binding transcription factor activity"/>
    <property type="evidence" value="ECO:0007669"/>
    <property type="project" value="InterPro"/>
</dbReference>
<dbReference type="AlphaFoldDB" id="A0A2C9UWX0"/>
<evidence type="ECO:0000256" key="4">
    <source>
        <dbReference type="ARBA" id="ARBA00023242"/>
    </source>
</evidence>
<evidence type="ECO:0000313" key="8">
    <source>
        <dbReference type="EMBL" id="OAY35323.1"/>
    </source>
</evidence>
<dbReference type="GO" id="GO:0003677">
    <property type="term" value="F:DNA binding"/>
    <property type="evidence" value="ECO:0000318"/>
    <property type="project" value="GO_Central"/>
</dbReference>
<keyword evidence="4" id="KW-0539">Nucleus</keyword>
<dbReference type="CDD" id="cd14703">
    <property type="entry name" value="bZIP_plant_RF2"/>
    <property type="match status" value="1"/>
</dbReference>
<feature type="region of interest" description="Disordered" evidence="6">
    <location>
        <begin position="293"/>
        <end position="314"/>
    </location>
</feature>
<dbReference type="Gramene" id="Manes.12G091500.1.v8.1">
    <property type="protein sequence ID" value="Manes.12G091500.1.v8.1.CDS"/>
    <property type="gene ID" value="Manes.12G091500.v8.1"/>
</dbReference>
<evidence type="ECO:0000256" key="2">
    <source>
        <dbReference type="ARBA" id="ARBA00023015"/>
    </source>
</evidence>
<keyword evidence="9" id="KW-1185">Reference proteome</keyword>
<keyword evidence="3" id="KW-0804">Transcription</keyword>
<sequence>MAQLPPKIPNLQPSWPDFSYQKFMPPSHNPAAVATNTTAAQNPSWVDEFLDFSSARRGTHRRSMSDSIAFLEAPLIEECRGTGGAGVVPNHHHHHHHRGSGHNSSTDFDKFDDEQFMSMFTDDFSNAMAQSCSNPSTPSDHNSFNDDKDTTLSDQKQQKTRNESDEVQSQCQQENQIPPSSTNNTSSDRISDPKRVKRILANRQSAQRSRVRKLQYISELERSVTSLQAEVSVLSPRVAFLDHQRLLLNVDNSALKQRIAALAQDKIFKDAHQEALKREIERLRQVYHQQNLKNMNNAADPTAPTEKEQQLLQV</sequence>
<dbReference type="GO" id="GO:0005634">
    <property type="term" value="C:nucleus"/>
    <property type="evidence" value="ECO:0000318"/>
    <property type="project" value="GO_Central"/>
</dbReference>
<comment type="caution">
    <text evidence="8">The sequence shown here is derived from an EMBL/GenBank/DDBJ whole genome shotgun (WGS) entry which is preliminary data.</text>
</comment>
<dbReference type="PROSITE" id="PS00036">
    <property type="entry name" value="BZIP_BASIC"/>
    <property type="match status" value="1"/>
</dbReference>
<feature type="compositionally biased region" description="Basic and acidic residues" evidence="6">
    <location>
        <begin position="305"/>
        <end position="314"/>
    </location>
</feature>
<evidence type="ECO:0000256" key="6">
    <source>
        <dbReference type="SAM" id="MobiDB-lite"/>
    </source>
</evidence>
<feature type="region of interest" description="Disordered" evidence="6">
    <location>
        <begin position="84"/>
        <end position="110"/>
    </location>
</feature>
<dbReference type="FunFam" id="1.20.5.170:FF:000057">
    <property type="entry name" value="Basic leucine zipper 61"/>
    <property type="match status" value="1"/>
</dbReference>